<organism evidence="2 3">
    <name type="scientific">Phormidium yuhuli AB48</name>
    <dbReference type="NCBI Taxonomy" id="2940671"/>
    <lineage>
        <taxon>Bacteria</taxon>
        <taxon>Bacillati</taxon>
        <taxon>Cyanobacteriota</taxon>
        <taxon>Cyanophyceae</taxon>
        <taxon>Oscillatoriophycideae</taxon>
        <taxon>Oscillatoriales</taxon>
        <taxon>Oscillatoriaceae</taxon>
        <taxon>Phormidium</taxon>
        <taxon>Phormidium yuhuli</taxon>
    </lineage>
</organism>
<keyword evidence="3" id="KW-1185">Reference proteome</keyword>
<name>A0ABY5AR66_9CYAN</name>
<proteinExistence type="predicted"/>
<evidence type="ECO:0000313" key="3">
    <source>
        <dbReference type="Proteomes" id="UP001056708"/>
    </source>
</evidence>
<reference evidence="2" key="1">
    <citation type="submission" date="2022-06" db="EMBL/GenBank/DDBJ databases">
        <title>Genome sequence of Phormidium yuhuli AB48 isolated from an industrial photobioreactor environment.</title>
        <authorList>
            <person name="Qiu Y."/>
            <person name="Noonan A.J.C."/>
            <person name="Dofher K."/>
            <person name="Koch M."/>
            <person name="Kieft B."/>
            <person name="Lin X."/>
            <person name="Ziels R.M."/>
            <person name="Hallam S.J."/>
        </authorList>
    </citation>
    <scope>NUCLEOTIDE SEQUENCE</scope>
    <source>
        <strain evidence="2">AB48</strain>
    </source>
</reference>
<evidence type="ECO:0000256" key="1">
    <source>
        <dbReference type="SAM" id="MobiDB-lite"/>
    </source>
</evidence>
<dbReference type="RefSeq" id="WP_252662753.1">
    <property type="nucleotide sequence ID" value="NZ_CP098611.1"/>
</dbReference>
<dbReference type="PANTHER" id="PTHR47682">
    <property type="entry name" value="TETRATRICOPEPTIDE REPEAT (TPR)-CONTAINING PROTEIN"/>
    <property type="match status" value="1"/>
</dbReference>
<dbReference type="Proteomes" id="UP001056708">
    <property type="component" value="Chromosome"/>
</dbReference>
<accession>A0ABY5AR66</accession>
<dbReference type="EMBL" id="CP098611">
    <property type="protein sequence ID" value="USR90729.1"/>
    <property type="molecule type" value="Genomic_DNA"/>
</dbReference>
<dbReference type="PANTHER" id="PTHR47682:SF1">
    <property type="entry name" value="TETRATRICOPEPTIDE REPEAT (TPR)-CONTAINING PROTEIN"/>
    <property type="match status" value="1"/>
</dbReference>
<gene>
    <name evidence="2" type="ORF">NEA10_18195</name>
</gene>
<dbReference type="SUPFAM" id="SSF52833">
    <property type="entry name" value="Thioredoxin-like"/>
    <property type="match status" value="1"/>
</dbReference>
<protein>
    <submittedName>
        <fullName evidence="2">(2Fe-2S) ferredoxin domain-containing protein</fullName>
    </submittedName>
</protein>
<dbReference type="CDD" id="cd02980">
    <property type="entry name" value="TRX_Fd_family"/>
    <property type="match status" value="1"/>
</dbReference>
<dbReference type="Gene3D" id="3.40.30.10">
    <property type="entry name" value="Glutaredoxin"/>
    <property type="match status" value="1"/>
</dbReference>
<feature type="region of interest" description="Disordered" evidence="1">
    <location>
        <begin position="1"/>
        <end position="22"/>
    </location>
</feature>
<sequence>MRNEDAMAIAPTMTDSPTPSRSQDIPCIYVCQHRSCELRGSPKTLEAFQAAKPKGVVVQGCGCLGQCSSGPSVRVTQDDTWYWQVQPEDVPRIIEQHLKQGEPVQEKLNTRVHLQFYF</sequence>
<feature type="compositionally biased region" description="Polar residues" evidence="1">
    <location>
        <begin position="13"/>
        <end position="22"/>
    </location>
</feature>
<dbReference type="InterPro" id="IPR036249">
    <property type="entry name" value="Thioredoxin-like_sf"/>
</dbReference>
<dbReference type="Pfam" id="PF01257">
    <property type="entry name" value="2Fe-2S_thioredx"/>
    <property type="match status" value="1"/>
</dbReference>
<evidence type="ECO:0000313" key="2">
    <source>
        <dbReference type="EMBL" id="USR90729.1"/>
    </source>
</evidence>